<dbReference type="GO" id="GO:0006352">
    <property type="term" value="P:DNA-templated transcription initiation"/>
    <property type="evidence" value="ECO:0007669"/>
    <property type="project" value="InterPro"/>
</dbReference>
<evidence type="ECO:0000256" key="7">
    <source>
        <dbReference type="SAM" id="Phobius"/>
    </source>
</evidence>
<dbReference type="GO" id="GO:0003677">
    <property type="term" value="F:DNA binding"/>
    <property type="evidence" value="ECO:0007669"/>
    <property type="project" value="UniProtKB-KW"/>
</dbReference>
<evidence type="ECO:0000256" key="2">
    <source>
        <dbReference type="ARBA" id="ARBA00023015"/>
    </source>
</evidence>
<evidence type="ECO:0000256" key="1">
    <source>
        <dbReference type="ARBA" id="ARBA00010641"/>
    </source>
</evidence>
<dbReference type="AlphaFoldDB" id="A0A6G7XH16"/>
<dbReference type="PANTHER" id="PTHR43133">
    <property type="entry name" value="RNA POLYMERASE ECF-TYPE SIGMA FACTO"/>
    <property type="match status" value="1"/>
</dbReference>
<evidence type="ECO:0000313" key="9">
    <source>
        <dbReference type="Proteomes" id="UP000502677"/>
    </source>
</evidence>
<keyword evidence="2" id="KW-0805">Transcription regulation</keyword>
<dbReference type="RefSeq" id="WP_166292108.1">
    <property type="nucleotide sequence ID" value="NZ_CP049863.1"/>
</dbReference>
<dbReference type="EMBL" id="CP049863">
    <property type="protein sequence ID" value="QIK63766.1"/>
    <property type="molecule type" value="Genomic_DNA"/>
</dbReference>
<sequence>MNIQSGKTQSTLASKRLDDPSSDFDAPNFAAQNTVVNAALTSAGAALNDLSDEELLDLSRRGNRAAYTVIWTRHSASGLKSARYFSNELDAHDLVAEAYSRIYIAITRGGGPRTAFRTYLQVTIRNIANKWRNEHRSLIDLELAEQNRLVDVVEDDVDSRADRSMMRQAFASLPTTWQEVLWYTEVLELKPQSVASKLKMTANNVSVLSFRARDGLRKAWIRAHLGEANLPKECADTIDRLPAYILGSQTSKRSQKITDHLSTCERCTRIRDEADVAASRLHTVVLPLVLTGGIGAATLGALAGAPSSASATSLGTAGTAKTTVLGGSKLALIAGASVLTIGAIITVAVWSGGAQQSTSSSPDSPGTTALEDVKKSEAEGEQPAAAAEAVGRDDWSTRPGEAETASLYSVPVVSAVDAPQFSFSEDSVFATPIPLLTGYAAPGATVALFISAEGGSGGDGYERLTAQATPPDRGQ</sequence>
<evidence type="ECO:0000256" key="3">
    <source>
        <dbReference type="ARBA" id="ARBA00023082"/>
    </source>
</evidence>
<dbReference type="PANTHER" id="PTHR43133:SF8">
    <property type="entry name" value="RNA POLYMERASE SIGMA FACTOR HI_1459-RELATED"/>
    <property type="match status" value="1"/>
</dbReference>
<reference evidence="8 9" key="1">
    <citation type="submission" date="2020-03" db="EMBL/GenBank/DDBJ databases">
        <title>Leucobacter sp. nov., isolated from beetles.</title>
        <authorList>
            <person name="Hyun D.-W."/>
            <person name="Bae J.-W."/>
        </authorList>
    </citation>
    <scope>NUCLEOTIDE SEQUENCE [LARGE SCALE GENOMIC DNA]</scope>
    <source>
        <strain evidence="8 9">HDW9C</strain>
    </source>
</reference>
<keyword evidence="3" id="KW-0731">Sigma factor</keyword>
<feature type="transmembrane region" description="Helical" evidence="7">
    <location>
        <begin position="330"/>
        <end position="350"/>
    </location>
</feature>
<dbReference type="SUPFAM" id="SSF88659">
    <property type="entry name" value="Sigma3 and sigma4 domains of RNA polymerase sigma factors"/>
    <property type="match status" value="1"/>
</dbReference>
<dbReference type="GO" id="GO:0016987">
    <property type="term" value="F:sigma factor activity"/>
    <property type="evidence" value="ECO:0007669"/>
    <property type="project" value="UniProtKB-KW"/>
</dbReference>
<feature type="region of interest" description="Disordered" evidence="6">
    <location>
        <begin position="355"/>
        <end position="400"/>
    </location>
</feature>
<dbReference type="NCBIfam" id="TIGR02937">
    <property type="entry name" value="sigma70-ECF"/>
    <property type="match status" value="1"/>
</dbReference>
<name>A0A6G7XH16_9MICO</name>
<evidence type="ECO:0000256" key="6">
    <source>
        <dbReference type="SAM" id="MobiDB-lite"/>
    </source>
</evidence>
<comment type="similarity">
    <text evidence="1">Belongs to the sigma-70 factor family. ECF subfamily.</text>
</comment>
<keyword evidence="7" id="KW-0812">Transmembrane</keyword>
<dbReference type="Proteomes" id="UP000502677">
    <property type="component" value="Chromosome"/>
</dbReference>
<evidence type="ECO:0000313" key="8">
    <source>
        <dbReference type="EMBL" id="QIK63766.1"/>
    </source>
</evidence>
<dbReference type="Gene3D" id="1.10.10.10">
    <property type="entry name" value="Winged helix-like DNA-binding domain superfamily/Winged helix DNA-binding domain"/>
    <property type="match status" value="1"/>
</dbReference>
<dbReference type="InterPro" id="IPR013325">
    <property type="entry name" value="RNA_pol_sigma_r2"/>
</dbReference>
<feature type="compositionally biased region" description="Low complexity" evidence="6">
    <location>
        <begin position="355"/>
        <end position="369"/>
    </location>
</feature>
<dbReference type="InterPro" id="IPR039425">
    <property type="entry name" value="RNA_pol_sigma-70-like"/>
</dbReference>
<dbReference type="Gene3D" id="1.10.1740.10">
    <property type="match status" value="1"/>
</dbReference>
<organism evidence="8 9">
    <name type="scientific">Leucobacter viscericola</name>
    <dbReference type="NCBI Taxonomy" id="2714935"/>
    <lineage>
        <taxon>Bacteria</taxon>
        <taxon>Bacillati</taxon>
        <taxon>Actinomycetota</taxon>
        <taxon>Actinomycetes</taxon>
        <taxon>Micrococcales</taxon>
        <taxon>Microbacteriaceae</taxon>
        <taxon>Leucobacter</taxon>
    </lineage>
</organism>
<gene>
    <name evidence="8" type="ORF">G7068_11650</name>
</gene>
<dbReference type="InterPro" id="IPR036388">
    <property type="entry name" value="WH-like_DNA-bd_sf"/>
</dbReference>
<keyword evidence="4" id="KW-0238">DNA-binding</keyword>
<evidence type="ECO:0000256" key="5">
    <source>
        <dbReference type="ARBA" id="ARBA00023163"/>
    </source>
</evidence>
<feature type="region of interest" description="Disordered" evidence="6">
    <location>
        <begin position="454"/>
        <end position="475"/>
    </location>
</feature>
<keyword evidence="7" id="KW-0472">Membrane</keyword>
<keyword evidence="5" id="KW-0804">Transcription</keyword>
<dbReference type="KEGG" id="lvi:G7068_11650"/>
<accession>A0A6G7XH16</accession>
<evidence type="ECO:0000256" key="4">
    <source>
        <dbReference type="ARBA" id="ARBA00023125"/>
    </source>
</evidence>
<keyword evidence="9" id="KW-1185">Reference proteome</keyword>
<keyword evidence="7" id="KW-1133">Transmembrane helix</keyword>
<dbReference type="InterPro" id="IPR013324">
    <property type="entry name" value="RNA_pol_sigma_r3/r4-like"/>
</dbReference>
<proteinExistence type="inferred from homology"/>
<dbReference type="SUPFAM" id="SSF88946">
    <property type="entry name" value="Sigma2 domain of RNA polymerase sigma factors"/>
    <property type="match status" value="1"/>
</dbReference>
<protein>
    <submittedName>
        <fullName evidence="8">Sigma-70 family RNA polymerase sigma factor</fullName>
    </submittedName>
</protein>
<dbReference type="InterPro" id="IPR014284">
    <property type="entry name" value="RNA_pol_sigma-70_dom"/>
</dbReference>